<dbReference type="RefSeq" id="WP_162112389.1">
    <property type="nucleotide sequence ID" value="NZ_JAACYR010000033.1"/>
</dbReference>
<dbReference type="EMBL" id="JAACYR010000033">
    <property type="protein sequence ID" value="NDJ89770.1"/>
    <property type="molecule type" value="Genomic_DNA"/>
</dbReference>
<dbReference type="PRINTS" id="PR00469">
    <property type="entry name" value="PNDRDTASEII"/>
</dbReference>
<dbReference type="InterPro" id="IPR023753">
    <property type="entry name" value="FAD/NAD-binding_dom"/>
</dbReference>
<dbReference type="InterPro" id="IPR036188">
    <property type="entry name" value="FAD/NAD-bd_sf"/>
</dbReference>
<accession>A0A7K3LCA4</accession>
<sequence>MCRIYDVVIVGSGAAGYTAAIYTARARLDTVLIEGTSRGGALMATSVVENYPGVPDPTTGPLLMEQMRVQAQRLGAHLQSRQVDAFTLDGDVKTVAAGQKIWHARTVILAMGSAPRGLGDVPGGQALCGRGITATAKSDGLVLRDRDVAVVGGGGAAMEEALFAAGMARNVTLIHRRNEFRSSAITMARIRAHHRITVLTDTEVTAVLGERRVTGLRLRELSTGAERELPVSAVVVAIGHVPRSELLTGRLDVDASGYVLTRDGTTHTSVDGVFAAGDLVDRRYRQAVTAAASGCAAALDAERWLAQRR</sequence>
<evidence type="ECO:0000259" key="4">
    <source>
        <dbReference type="Pfam" id="PF07992"/>
    </source>
</evidence>
<dbReference type="Pfam" id="PF07992">
    <property type="entry name" value="Pyr_redox_2"/>
    <property type="match status" value="1"/>
</dbReference>
<organism evidence="5 6">
    <name type="scientific">Mycolicibacter kumamotonensis</name>
    <dbReference type="NCBI Taxonomy" id="354243"/>
    <lineage>
        <taxon>Bacteria</taxon>
        <taxon>Bacillati</taxon>
        <taxon>Actinomycetota</taxon>
        <taxon>Actinomycetes</taxon>
        <taxon>Mycobacteriales</taxon>
        <taxon>Mycobacteriaceae</taxon>
        <taxon>Mycolicibacter</taxon>
    </lineage>
</organism>
<feature type="domain" description="FAD/NAD(P)-binding" evidence="4">
    <location>
        <begin position="5"/>
        <end position="294"/>
    </location>
</feature>
<proteinExistence type="predicted"/>
<gene>
    <name evidence="5" type="ORF">GWR20_11490</name>
</gene>
<dbReference type="Proteomes" id="UP000466523">
    <property type="component" value="Unassembled WGS sequence"/>
</dbReference>
<comment type="catalytic activity">
    <reaction evidence="3">
        <text>[thioredoxin]-dithiol + NADP(+) = [thioredoxin]-disulfide + NADPH + H(+)</text>
        <dbReference type="Rhea" id="RHEA:20345"/>
        <dbReference type="Rhea" id="RHEA-COMP:10698"/>
        <dbReference type="Rhea" id="RHEA-COMP:10700"/>
        <dbReference type="ChEBI" id="CHEBI:15378"/>
        <dbReference type="ChEBI" id="CHEBI:29950"/>
        <dbReference type="ChEBI" id="CHEBI:50058"/>
        <dbReference type="ChEBI" id="CHEBI:57783"/>
        <dbReference type="ChEBI" id="CHEBI:58349"/>
        <dbReference type="EC" id="1.8.1.9"/>
    </reaction>
</comment>
<evidence type="ECO:0000256" key="1">
    <source>
        <dbReference type="ARBA" id="ARBA00022630"/>
    </source>
</evidence>
<name>A0A7K3LCA4_9MYCO</name>
<dbReference type="Gene3D" id="3.50.50.60">
    <property type="entry name" value="FAD/NAD(P)-binding domain"/>
    <property type="match status" value="2"/>
</dbReference>
<reference evidence="5 6" key="1">
    <citation type="submission" date="2020-01" db="EMBL/GenBank/DDBJ databases">
        <authorList>
            <person name="Sanchez-Estrada R."/>
            <person name="Gonzalez-Y-Merchand J.A."/>
            <person name="Rivera-Gutierrez S."/>
        </authorList>
    </citation>
    <scope>NUCLEOTIDE SEQUENCE [LARGE SCALE GENOMIC DNA]</scope>
    <source>
        <strain evidence="5 6">CST 7247</strain>
    </source>
</reference>
<protein>
    <submittedName>
        <fullName evidence="5">FAD-dependent oxidoreductase</fullName>
    </submittedName>
</protein>
<dbReference type="SUPFAM" id="SSF51905">
    <property type="entry name" value="FAD/NAD(P)-binding domain"/>
    <property type="match status" value="1"/>
</dbReference>
<dbReference type="PANTHER" id="PTHR48105">
    <property type="entry name" value="THIOREDOXIN REDUCTASE 1-RELATED-RELATED"/>
    <property type="match status" value="1"/>
</dbReference>
<comment type="caution">
    <text evidence="5">The sequence shown here is derived from an EMBL/GenBank/DDBJ whole genome shotgun (WGS) entry which is preliminary data.</text>
</comment>
<dbReference type="InterPro" id="IPR050097">
    <property type="entry name" value="Ferredoxin-NADP_redctase_2"/>
</dbReference>
<keyword evidence="2" id="KW-0560">Oxidoreductase</keyword>
<dbReference type="GO" id="GO:0004791">
    <property type="term" value="F:thioredoxin-disulfide reductase (NADPH) activity"/>
    <property type="evidence" value="ECO:0007669"/>
    <property type="project" value="UniProtKB-EC"/>
</dbReference>
<dbReference type="AlphaFoldDB" id="A0A7K3LCA4"/>
<evidence type="ECO:0000256" key="3">
    <source>
        <dbReference type="ARBA" id="ARBA00048132"/>
    </source>
</evidence>
<evidence type="ECO:0000313" key="5">
    <source>
        <dbReference type="EMBL" id="NDJ89770.1"/>
    </source>
</evidence>
<keyword evidence="1" id="KW-0285">Flavoprotein</keyword>
<evidence type="ECO:0000313" key="6">
    <source>
        <dbReference type="Proteomes" id="UP000466523"/>
    </source>
</evidence>
<dbReference type="PRINTS" id="PR00368">
    <property type="entry name" value="FADPNR"/>
</dbReference>
<evidence type="ECO:0000256" key="2">
    <source>
        <dbReference type="ARBA" id="ARBA00023002"/>
    </source>
</evidence>